<accession>A0ACD5HBT7</accession>
<proteinExistence type="predicted"/>
<dbReference type="Proteomes" id="UP001195965">
    <property type="component" value="Chromosome"/>
</dbReference>
<organism evidence="1 2">
    <name type="scientific">Acidithiobacillus montserratensis</name>
    <dbReference type="NCBI Taxonomy" id="2729135"/>
    <lineage>
        <taxon>Bacteria</taxon>
        <taxon>Pseudomonadati</taxon>
        <taxon>Pseudomonadota</taxon>
        <taxon>Acidithiobacillia</taxon>
        <taxon>Acidithiobacillales</taxon>
        <taxon>Acidithiobacillaceae</taxon>
        <taxon>Acidithiobacillus</taxon>
    </lineage>
</organism>
<keyword evidence="2" id="KW-1185">Reference proteome</keyword>
<protein>
    <submittedName>
        <fullName evidence="1">Sensor domain-containing diguanylate cyclase</fullName>
    </submittedName>
</protein>
<dbReference type="EMBL" id="CP127526">
    <property type="protein sequence ID" value="XRI72435.1"/>
    <property type="molecule type" value="Genomic_DNA"/>
</dbReference>
<sequence length="435" mass="49035">MNHPEKTETLAPDEAQVILAQISGLELLKRHPLPHSLTLHRKILFLNQSAISLFEGETADFFLGKDLTAFIHPLDHGRILDRLELLSSHYPQNKPTESRVYTVCGKIKHVISISSIIEIAGKTLVLSIATELNEEMGHGISQSEQNFQRLFENMLDVFYRTDSEQNITLVGPAAFNVLGYTPDEVMGLPAANFYYYPEDREKVVSAIKKHKKIQNFPARLRHKKGHIVDIEITSQAIYGPNNTFLGMEGIFRDVSEQVAFKEKLQHLATIDVMTGILNRRAFLEKANLHIKHLRRHPENSLLAVIDMDKFKPINDRYGHLNGDRVLKIFVSLMRETLRETDIFGRLGGDEFAIIFRNCNLMEVTDILLRVQAKMKKVKITLADDAVSISASIGLTELCQEDQPFSLALARADRALYQVKQNGGGNFATNTAPAPT</sequence>
<evidence type="ECO:0000313" key="2">
    <source>
        <dbReference type="Proteomes" id="UP001195965"/>
    </source>
</evidence>
<reference evidence="1 2" key="1">
    <citation type="journal article" date="2021" name="ISME J.">
        <title>Genomic evolution of the class Acidithiobacillia: deep-branching Proteobacteria living in extreme acidic conditions.</title>
        <authorList>
            <person name="Moya-Beltran A."/>
            <person name="Beard S."/>
            <person name="Rojas-Villalobos C."/>
            <person name="Issotta F."/>
            <person name="Gallardo Y."/>
            <person name="Ulloa R."/>
            <person name="Giaveno A."/>
            <person name="Degli Esposti M."/>
            <person name="Johnson D.B."/>
            <person name="Quatrini R."/>
        </authorList>
    </citation>
    <scope>NUCLEOTIDE SEQUENCE [LARGE SCALE GENOMIC DNA]</scope>
    <source>
        <strain evidence="1 2">GG1-14</strain>
    </source>
</reference>
<name>A0ACD5HBT7_9PROT</name>
<gene>
    <name evidence="1" type="ORF">HHS34_008225</name>
</gene>
<evidence type="ECO:0000313" key="1">
    <source>
        <dbReference type="EMBL" id="XRI72435.1"/>
    </source>
</evidence>